<dbReference type="InterPro" id="IPR050454">
    <property type="entry name" value="RTT106/SSRP1_HistChap/FACT"/>
</dbReference>
<dbReference type="GO" id="GO:0006260">
    <property type="term" value="P:DNA replication"/>
    <property type="evidence" value="ECO:0007669"/>
    <property type="project" value="UniProtKB-KW"/>
</dbReference>
<dbReference type="InterPro" id="IPR011993">
    <property type="entry name" value="PH-like_dom_sf"/>
</dbReference>
<protein>
    <recommendedName>
        <fullName evidence="9">FACT complex subunit SSRP1</fullName>
    </recommendedName>
</protein>
<dbReference type="CDD" id="cd13230">
    <property type="entry name" value="PH1_SSRP1-like"/>
    <property type="match status" value="1"/>
</dbReference>
<dbReference type="GO" id="GO:1902275">
    <property type="term" value="P:regulation of chromatin organization"/>
    <property type="evidence" value="ECO:0007669"/>
    <property type="project" value="TreeGrafter"/>
</dbReference>
<sequence>MADTLEFNEIYQEVKGSMNDGRLRLSRQGVIFKNSKTGKVDNIQASELAEGVWRRVALGHGLKLLTKNGHVYKYDGFRESVSPCSRCPGPVPDPAVLPASPRTALPPASPCPGAVSLLGFWALATGDAICIFRELQCLTPRGRYDIRIYPTFLHLHGKTFDYKIPYTTVLRLFLLPHKDQRQMFFVISLDPPIKQGQTRYHFLILLFSKDEDISLTLNMNEEEVEKRFEGRLTKNMSGSLYEMVSRVMKALVNRKITVPGNFQGHSGAQCITCSYKASSGLLYPLERGFIYVHKPPVHIRFDEISFVNFARGTTTTRSFDFEIETKQGTQYTFSSIEREEYGKLFDFVNAKKLNIKNRGLKE</sequence>
<evidence type="ECO:0000256" key="5">
    <source>
        <dbReference type="ARBA" id="ARBA00023015"/>
    </source>
</evidence>
<evidence type="ECO:0000256" key="8">
    <source>
        <dbReference type="ARBA" id="ARBA00023242"/>
    </source>
</evidence>
<dbReference type="SMART" id="SM01287">
    <property type="entry name" value="Rtt106"/>
    <property type="match status" value="1"/>
</dbReference>
<keyword evidence="8 9" id="KW-0539">Nucleus</keyword>
<keyword evidence="6 9" id="KW-0804">Transcription</keyword>
<dbReference type="GO" id="GO:0031491">
    <property type="term" value="F:nucleosome binding"/>
    <property type="evidence" value="ECO:0007669"/>
    <property type="project" value="TreeGrafter"/>
</dbReference>
<comment type="similarity">
    <text evidence="1 9">Belongs to the SSRP1 family.</text>
</comment>
<accession>A0A7L4JH89</accession>
<dbReference type="FunFam" id="2.30.29.30:FF:000098">
    <property type="entry name" value="Fact complex subunit ssrp1"/>
    <property type="match status" value="1"/>
</dbReference>
<dbReference type="FunFam" id="2.30.29.150:FF:000001">
    <property type="entry name" value="Fact complex subunit ssrp1"/>
    <property type="match status" value="1"/>
</dbReference>
<dbReference type="EMBL" id="VZSW01003155">
    <property type="protein sequence ID" value="NXY39195.1"/>
    <property type="molecule type" value="Genomic_DNA"/>
</dbReference>
<name>A0A7L4JH89_9PASS</name>
<dbReference type="Pfam" id="PF21103">
    <property type="entry name" value="PH1_SSRP1-like"/>
    <property type="match status" value="1"/>
</dbReference>
<organism evidence="11 12">
    <name type="scientific">Pomatorhinus ruficollis</name>
    <name type="common">streak-breasted scimitar babbler</name>
    <dbReference type="NCBI Taxonomy" id="932028"/>
    <lineage>
        <taxon>Eukaryota</taxon>
        <taxon>Metazoa</taxon>
        <taxon>Chordata</taxon>
        <taxon>Craniata</taxon>
        <taxon>Vertebrata</taxon>
        <taxon>Euteleostomi</taxon>
        <taxon>Archelosauria</taxon>
        <taxon>Archosauria</taxon>
        <taxon>Dinosauria</taxon>
        <taxon>Saurischia</taxon>
        <taxon>Theropoda</taxon>
        <taxon>Coelurosauria</taxon>
        <taxon>Aves</taxon>
        <taxon>Neognathae</taxon>
        <taxon>Neoaves</taxon>
        <taxon>Telluraves</taxon>
        <taxon>Australaves</taxon>
        <taxon>Passeriformes</taxon>
        <taxon>Sylvioidea</taxon>
        <taxon>Timaliidae</taxon>
        <taxon>Pomatorhinus</taxon>
    </lineage>
</organism>
<dbReference type="Pfam" id="PF17292">
    <property type="entry name" value="POB3_N"/>
    <property type="match status" value="1"/>
</dbReference>
<comment type="function">
    <text evidence="9">Component of the FACT complex, a general chromatin factor that acts to reorganize nucleosomes. The FACT complex is involved in multiple processes that require DNA as a template such as mRNA elongation, DNA replication and DNA repair. During transcription elongation the FACT complex acts as a histone chaperone that both destabilizes and restores nucleosomal structure. It facilitates the passage of RNA polymerase II and transcription by promoting the dissociation of one histone H2A-H2B dimer from the nucleosome, then subsequently promotes the reestablishment of the nucleosome following the passage of RNA polymerase II.</text>
</comment>
<dbReference type="Proteomes" id="UP000572837">
    <property type="component" value="Unassembled WGS sequence"/>
</dbReference>
<dbReference type="PRINTS" id="PR00887">
    <property type="entry name" value="SSRCOGNITION"/>
</dbReference>
<evidence type="ECO:0000256" key="4">
    <source>
        <dbReference type="ARBA" id="ARBA00022763"/>
    </source>
</evidence>
<dbReference type="AlphaFoldDB" id="A0A7L4JH89"/>
<dbReference type="PANTHER" id="PTHR45849:SF1">
    <property type="entry name" value="FACT COMPLEX SUBUNIT SSRP1"/>
    <property type="match status" value="1"/>
</dbReference>
<dbReference type="InterPro" id="IPR000969">
    <property type="entry name" value="SSRP1/POB3"/>
</dbReference>
<feature type="non-terminal residue" evidence="11">
    <location>
        <position position="362"/>
    </location>
</feature>
<dbReference type="Gene3D" id="2.30.29.150">
    <property type="match status" value="1"/>
</dbReference>
<keyword evidence="3 9" id="KW-0235">DNA replication</keyword>
<dbReference type="InterPro" id="IPR013719">
    <property type="entry name" value="RTT106/SPT16-like_middle_dom"/>
</dbReference>
<dbReference type="FunFam" id="2.30.29.30:FF:000119">
    <property type="entry name" value="FACT complex subunit SSRP1"/>
    <property type="match status" value="1"/>
</dbReference>
<evidence type="ECO:0000313" key="12">
    <source>
        <dbReference type="Proteomes" id="UP000572837"/>
    </source>
</evidence>
<dbReference type="GO" id="GO:0003677">
    <property type="term" value="F:DNA binding"/>
    <property type="evidence" value="ECO:0007669"/>
    <property type="project" value="InterPro"/>
</dbReference>
<dbReference type="CDD" id="cd13231">
    <property type="entry name" value="PH2_SSRP1-like"/>
    <property type="match status" value="1"/>
</dbReference>
<dbReference type="GO" id="GO:0035101">
    <property type="term" value="C:FACT complex"/>
    <property type="evidence" value="ECO:0007669"/>
    <property type="project" value="TreeGrafter"/>
</dbReference>
<keyword evidence="5 9" id="KW-0805">Transcription regulation</keyword>
<dbReference type="Pfam" id="PF08512">
    <property type="entry name" value="Rttp106-like_middle"/>
    <property type="match status" value="1"/>
</dbReference>
<evidence type="ECO:0000313" key="11">
    <source>
        <dbReference type="EMBL" id="NXY39195.1"/>
    </source>
</evidence>
<dbReference type="Gene3D" id="2.30.29.30">
    <property type="entry name" value="Pleckstrin-homology domain (PH domain)/Phosphotyrosine-binding domain (PTB)"/>
    <property type="match status" value="2"/>
</dbReference>
<evidence type="ECO:0000256" key="3">
    <source>
        <dbReference type="ARBA" id="ARBA00022705"/>
    </source>
</evidence>
<evidence type="ECO:0000256" key="9">
    <source>
        <dbReference type="RuleBase" id="RU364013"/>
    </source>
</evidence>
<gene>
    <name evidence="11" type="primary">Ssrp1</name>
    <name evidence="11" type="ORF">PORRUF_R06807</name>
</gene>
<keyword evidence="2 9" id="KW-0158">Chromosome</keyword>
<dbReference type="SUPFAM" id="SSF50729">
    <property type="entry name" value="PH domain-like"/>
    <property type="match status" value="1"/>
</dbReference>
<dbReference type="GO" id="GO:0006281">
    <property type="term" value="P:DNA repair"/>
    <property type="evidence" value="ECO:0007669"/>
    <property type="project" value="UniProtKB-KW"/>
</dbReference>
<feature type="non-terminal residue" evidence="11">
    <location>
        <position position="1"/>
    </location>
</feature>
<comment type="caution">
    <text evidence="11">The sequence shown here is derived from an EMBL/GenBank/DDBJ whole genome shotgun (WGS) entry which is preliminary data.</text>
</comment>
<evidence type="ECO:0000256" key="2">
    <source>
        <dbReference type="ARBA" id="ARBA00022454"/>
    </source>
</evidence>
<dbReference type="GO" id="GO:0042393">
    <property type="term" value="F:histone binding"/>
    <property type="evidence" value="ECO:0007669"/>
    <property type="project" value="TreeGrafter"/>
</dbReference>
<dbReference type="InterPro" id="IPR048993">
    <property type="entry name" value="SSRP1-like_PH1"/>
</dbReference>
<comment type="subcellular location">
    <subcellularLocation>
        <location evidence="9">Nucleus</location>
    </subcellularLocation>
    <subcellularLocation>
        <location evidence="9">Chromosome</location>
    </subcellularLocation>
</comment>
<reference evidence="11 12" key="1">
    <citation type="submission" date="2020-02" db="EMBL/GenBank/DDBJ databases">
        <title>Bird 10,000 Genomes (B10K) Project - Family phase.</title>
        <authorList>
            <person name="Zhang G."/>
        </authorList>
    </citation>
    <scope>NUCLEOTIDE SEQUENCE [LARGE SCALE GENOMIC DNA]</scope>
    <source>
        <strain evidence="11">B10K-IZ-033-81</strain>
        <tissue evidence="11">Muscle</tissue>
    </source>
</reference>
<dbReference type="InterPro" id="IPR035417">
    <property type="entry name" value="SSRP1/POB3_N"/>
</dbReference>
<dbReference type="PANTHER" id="PTHR45849">
    <property type="entry name" value="FACT COMPLEX SUBUNIT SSRP1"/>
    <property type="match status" value="1"/>
</dbReference>
<evidence type="ECO:0000259" key="10">
    <source>
        <dbReference type="SMART" id="SM01287"/>
    </source>
</evidence>
<keyword evidence="12" id="KW-1185">Reference proteome</keyword>
<keyword evidence="7 9" id="KW-0234">DNA repair</keyword>
<evidence type="ECO:0000256" key="7">
    <source>
        <dbReference type="ARBA" id="ARBA00023204"/>
    </source>
</evidence>
<proteinExistence type="inferred from homology"/>
<evidence type="ECO:0000256" key="6">
    <source>
        <dbReference type="ARBA" id="ARBA00023163"/>
    </source>
</evidence>
<feature type="domain" description="Histone chaperone RTT106/FACT complex subunit SPT16-like middle" evidence="10">
    <location>
        <begin position="268"/>
        <end position="358"/>
    </location>
</feature>
<keyword evidence="4 9" id="KW-0227">DNA damage</keyword>
<evidence type="ECO:0000256" key="1">
    <source>
        <dbReference type="ARBA" id="ARBA00010060"/>
    </source>
</evidence>